<organism evidence="2 3">
    <name type="scientific">Pestalotiopsis fici (strain W106-1 / CGMCC3.15140)</name>
    <dbReference type="NCBI Taxonomy" id="1229662"/>
    <lineage>
        <taxon>Eukaryota</taxon>
        <taxon>Fungi</taxon>
        <taxon>Dikarya</taxon>
        <taxon>Ascomycota</taxon>
        <taxon>Pezizomycotina</taxon>
        <taxon>Sordariomycetes</taxon>
        <taxon>Xylariomycetidae</taxon>
        <taxon>Amphisphaeriales</taxon>
        <taxon>Sporocadaceae</taxon>
        <taxon>Pestalotiopsis</taxon>
    </lineage>
</organism>
<feature type="region of interest" description="Disordered" evidence="1">
    <location>
        <begin position="28"/>
        <end position="68"/>
    </location>
</feature>
<dbReference type="GeneID" id="19279126"/>
<evidence type="ECO:0000313" key="3">
    <source>
        <dbReference type="Proteomes" id="UP000030651"/>
    </source>
</evidence>
<dbReference type="RefSeq" id="XP_007840885.1">
    <property type="nucleotide sequence ID" value="XM_007842694.1"/>
</dbReference>
<protein>
    <submittedName>
        <fullName evidence="2">Uncharacterized protein</fullName>
    </submittedName>
</protein>
<proteinExistence type="predicted"/>
<evidence type="ECO:0000313" key="2">
    <source>
        <dbReference type="EMBL" id="ETS74247.1"/>
    </source>
</evidence>
<gene>
    <name evidence="2" type="ORF">PFICI_14113</name>
</gene>
<dbReference type="EMBL" id="KI912120">
    <property type="protein sequence ID" value="ETS74247.1"/>
    <property type="molecule type" value="Genomic_DNA"/>
</dbReference>
<reference evidence="3" key="1">
    <citation type="journal article" date="2015" name="BMC Genomics">
        <title>Genomic and transcriptomic analysis of the endophytic fungus Pestalotiopsis fici reveals its lifestyle and high potential for synthesis of natural products.</title>
        <authorList>
            <person name="Wang X."/>
            <person name="Zhang X."/>
            <person name="Liu L."/>
            <person name="Xiang M."/>
            <person name="Wang W."/>
            <person name="Sun X."/>
            <person name="Che Y."/>
            <person name="Guo L."/>
            <person name="Liu G."/>
            <person name="Guo L."/>
            <person name="Wang C."/>
            <person name="Yin W.B."/>
            <person name="Stadler M."/>
            <person name="Zhang X."/>
            <person name="Liu X."/>
        </authorList>
    </citation>
    <scope>NUCLEOTIDE SEQUENCE [LARGE SCALE GENOMIC DNA]</scope>
    <source>
        <strain evidence="3">W106-1 / CGMCC3.15140</strain>
    </source>
</reference>
<accession>W3WM84</accession>
<feature type="compositionally biased region" description="Polar residues" evidence="1">
    <location>
        <begin position="31"/>
        <end position="41"/>
    </location>
</feature>
<dbReference type="AlphaFoldDB" id="W3WM84"/>
<dbReference type="HOGENOM" id="CLU_1555792_0_0_1"/>
<evidence type="ECO:0000256" key="1">
    <source>
        <dbReference type="SAM" id="MobiDB-lite"/>
    </source>
</evidence>
<feature type="compositionally biased region" description="Acidic residues" evidence="1">
    <location>
        <begin position="148"/>
        <end position="166"/>
    </location>
</feature>
<feature type="compositionally biased region" description="Polar residues" evidence="1">
    <location>
        <begin position="104"/>
        <end position="117"/>
    </location>
</feature>
<dbReference type="Proteomes" id="UP000030651">
    <property type="component" value="Unassembled WGS sequence"/>
</dbReference>
<dbReference type="InParanoid" id="W3WM84"/>
<dbReference type="KEGG" id="pfy:PFICI_14113"/>
<keyword evidence="3" id="KW-1185">Reference proteome</keyword>
<sequence>MPLGIRRWFSSRHRLRSDESIDQTFRAHGQRLTQRDVSSADGQLASIREEREPDDDSERGSRRPHLFGGITVTTTTIIQRFDAISGSPRGSPARTLVTAASPDATLNDTDSLGSTLSVDEEEDVVQHRPSILELSVGDLIHSDSSLGSDEDEEQSVEYENAQDPEEAAAYAA</sequence>
<feature type="region of interest" description="Disordered" evidence="1">
    <location>
        <begin position="83"/>
        <end position="172"/>
    </location>
</feature>
<name>W3WM84_PESFW</name>